<proteinExistence type="predicted"/>
<dbReference type="Gene3D" id="2.30.42.10">
    <property type="match status" value="1"/>
</dbReference>
<dbReference type="GO" id="GO:0007165">
    <property type="term" value="P:signal transduction"/>
    <property type="evidence" value="ECO:0007669"/>
    <property type="project" value="TreeGrafter"/>
</dbReference>
<evidence type="ECO:0000256" key="1">
    <source>
        <dbReference type="SAM" id="MobiDB-lite"/>
    </source>
</evidence>
<sequence>MGEPTPSVSSWETHEREAAVLTAGGAMPATIDGGADRGAFLRIGQVLDDECGLRDGDIVLEVQGKAVSGMTRSDANEWLRMCSMRGGVVSFRLVEAGHLTADLRQYLAMRFPKGSVDHHLQNTIRDNVYLKTVPFDDFANRPALIASPSPSFAANDRRHDDRPASSVV</sequence>
<dbReference type="AlphaFoldDB" id="A0A914UI47"/>
<dbReference type="GO" id="GO:0005737">
    <property type="term" value="C:cytoplasm"/>
    <property type="evidence" value="ECO:0007669"/>
    <property type="project" value="TreeGrafter"/>
</dbReference>
<dbReference type="InterPro" id="IPR036034">
    <property type="entry name" value="PDZ_sf"/>
</dbReference>
<dbReference type="SUPFAM" id="SSF50156">
    <property type="entry name" value="PDZ domain-like"/>
    <property type="match status" value="1"/>
</dbReference>
<reference evidence="3" key="1">
    <citation type="submission" date="2022-11" db="UniProtKB">
        <authorList>
            <consortium name="WormBaseParasite"/>
        </authorList>
    </citation>
    <scope>IDENTIFICATION</scope>
</reference>
<protein>
    <submittedName>
        <fullName evidence="3">PDZ domain-containing protein</fullName>
    </submittedName>
</protein>
<accession>A0A914UI47</accession>
<feature type="region of interest" description="Disordered" evidence="1">
    <location>
        <begin position="149"/>
        <end position="168"/>
    </location>
</feature>
<name>A0A914UI47_9BILA</name>
<dbReference type="WBParaSite" id="PSAMB.scaffold1034size36900.g10509.t1">
    <property type="protein sequence ID" value="PSAMB.scaffold1034size36900.g10509.t1"/>
    <property type="gene ID" value="PSAMB.scaffold1034size36900.g10509"/>
</dbReference>
<evidence type="ECO:0000313" key="2">
    <source>
        <dbReference type="Proteomes" id="UP000887566"/>
    </source>
</evidence>
<organism evidence="2 3">
    <name type="scientific">Plectus sambesii</name>
    <dbReference type="NCBI Taxonomy" id="2011161"/>
    <lineage>
        <taxon>Eukaryota</taxon>
        <taxon>Metazoa</taxon>
        <taxon>Ecdysozoa</taxon>
        <taxon>Nematoda</taxon>
        <taxon>Chromadorea</taxon>
        <taxon>Plectida</taxon>
        <taxon>Plectina</taxon>
        <taxon>Plectoidea</taxon>
        <taxon>Plectidae</taxon>
        <taxon>Plectus</taxon>
    </lineage>
</organism>
<keyword evidence="2" id="KW-1185">Reference proteome</keyword>
<evidence type="ECO:0000313" key="3">
    <source>
        <dbReference type="WBParaSite" id="PSAMB.scaffold1034size36900.g10509.t1"/>
    </source>
</evidence>
<feature type="compositionally biased region" description="Basic and acidic residues" evidence="1">
    <location>
        <begin position="155"/>
        <end position="168"/>
    </location>
</feature>
<dbReference type="PANTHER" id="PTHR10316:SF40">
    <property type="entry name" value="LD27118P"/>
    <property type="match status" value="1"/>
</dbReference>
<dbReference type="PANTHER" id="PTHR10316">
    <property type="entry name" value="MEMBRANE ASSOCIATED GUANYLATE KINASE-RELATED"/>
    <property type="match status" value="1"/>
</dbReference>
<dbReference type="Proteomes" id="UP000887566">
    <property type="component" value="Unplaced"/>
</dbReference>